<dbReference type="EMBL" id="RKRE01000002">
    <property type="protein sequence ID" value="RPF46915.1"/>
    <property type="molecule type" value="Genomic_DNA"/>
</dbReference>
<dbReference type="Proteomes" id="UP000282654">
    <property type="component" value="Unassembled WGS sequence"/>
</dbReference>
<evidence type="ECO:0000313" key="10">
    <source>
        <dbReference type="Proteomes" id="UP000282654"/>
    </source>
</evidence>
<dbReference type="GO" id="GO:0016020">
    <property type="term" value="C:membrane"/>
    <property type="evidence" value="ECO:0007669"/>
    <property type="project" value="UniProtKB-SubCell"/>
</dbReference>
<reference evidence="9 10" key="1">
    <citation type="submission" date="2018-11" db="EMBL/GenBank/DDBJ databases">
        <title>Genomic Encyclopedia of Type Strains, Phase IV (KMG-IV): sequencing the most valuable type-strain genomes for metagenomic binning, comparative biology and taxonomic classification.</title>
        <authorList>
            <person name="Goeker M."/>
        </authorList>
    </citation>
    <scope>NUCLEOTIDE SEQUENCE [LARGE SCALE GENOMIC DNA]</scope>
    <source>
        <strain evidence="9 10">DSM 102936</strain>
    </source>
</reference>
<evidence type="ECO:0000256" key="4">
    <source>
        <dbReference type="ARBA" id="ARBA00022989"/>
    </source>
</evidence>
<feature type="transmembrane region" description="Helical" evidence="7">
    <location>
        <begin position="170"/>
        <end position="191"/>
    </location>
</feature>
<comment type="caution">
    <text evidence="9">The sequence shown here is derived from an EMBL/GenBank/DDBJ whole genome shotgun (WGS) entry which is preliminary data.</text>
</comment>
<sequence length="489" mass="53610">MRILAENVVGISTILVLLPLLGAGLTVVIRHRGVGIFAGLLSSLATLIITLLSFLSLDPSVKSFQLVDLYPWISSWGVNLGFGIDHLNGVFLLLTALISVVVILLSIKTVKEKISSYLSMILLLEGIVMGYFLSTNLLEFFLFYEAMLIPAFLLIHRWGGERAGYASMKFLLYTFGFSSFLFVGVIAVYFVSKSFDFSVLYSVRMPPDLQILLFLSFLLAFAVKIPIFPLHGWLRDTYYEAPIPVTIYLSAVLGKMGIYGLLRVLPAFPVALANLGHWVVLLCLFSFVYAACLALSERDIKTMLSYMSLSHVGIIAAGAFTNTLYGFEGAALQSFNHGILSAALFSVALILYTRTGSFAIDGYGALAKRAPWLVFFTCAFIMAIGGFPGLNYFNGELLLLGGIFSVSKILGALAILGIGIGVTYKAWFFYRVFLRKPGAELSRFVSDLRKVELAVFWVLLVVTIYLGLNPGFIIGELQNFFASIGGGRS</sequence>
<keyword evidence="5 7" id="KW-0472">Membrane</keyword>
<feature type="transmembrane region" description="Helical" evidence="7">
    <location>
        <begin position="7"/>
        <end position="29"/>
    </location>
</feature>
<proteinExistence type="inferred from homology"/>
<dbReference type="RefSeq" id="WP_170157740.1">
    <property type="nucleotide sequence ID" value="NZ_RKRE01000002.1"/>
</dbReference>
<comment type="similarity">
    <text evidence="2">Belongs to the complex I subunit 4 family.</text>
</comment>
<dbReference type="GO" id="GO:0008137">
    <property type="term" value="F:NADH dehydrogenase (ubiquinone) activity"/>
    <property type="evidence" value="ECO:0007669"/>
    <property type="project" value="InterPro"/>
</dbReference>
<feature type="transmembrane region" description="Helical" evidence="7">
    <location>
        <begin position="372"/>
        <end position="390"/>
    </location>
</feature>
<evidence type="ECO:0000259" key="8">
    <source>
        <dbReference type="Pfam" id="PF00361"/>
    </source>
</evidence>
<feature type="transmembrane region" description="Helical" evidence="7">
    <location>
        <begin position="277"/>
        <end position="296"/>
    </location>
</feature>
<dbReference type="InterPro" id="IPR001750">
    <property type="entry name" value="ND/Mrp_TM"/>
</dbReference>
<dbReference type="PANTHER" id="PTHR43507:SF1">
    <property type="entry name" value="NADH-UBIQUINONE OXIDOREDUCTASE CHAIN 4"/>
    <property type="match status" value="1"/>
</dbReference>
<gene>
    <name evidence="9" type="ORF">EDD75_1176</name>
</gene>
<feature type="transmembrane region" description="Helical" evidence="7">
    <location>
        <begin position="211"/>
        <end position="233"/>
    </location>
</feature>
<dbReference type="GO" id="GO:0012505">
    <property type="term" value="C:endomembrane system"/>
    <property type="evidence" value="ECO:0007669"/>
    <property type="project" value="UniProtKB-SubCell"/>
</dbReference>
<dbReference type="GO" id="GO:0042773">
    <property type="term" value="P:ATP synthesis coupled electron transport"/>
    <property type="evidence" value="ECO:0007669"/>
    <property type="project" value="InterPro"/>
</dbReference>
<feature type="transmembrane region" description="Helical" evidence="7">
    <location>
        <begin position="140"/>
        <end position="158"/>
    </location>
</feature>
<evidence type="ECO:0000256" key="5">
    <source>
        <dbReference type="ARBA" id="ARBA00023136"/>
    </source>
</evidence>
<dbReference type="PRINTS" id="PR01437">
    <property type="entry name" value="NUOXDRDTASE4"/>
</dbReference>
<dbReference type="GO" id="GO:0015990">
    <property type="term" value="P:electron transport coupled proton transport"/>
    <property type="evidence" value="ECO:0007669"/>
    <property type="project" value="TreeGrafter"/>
</dbReference>
<feature type="transmembrane region" description="Helical" evidence="7">
    <location>
        <begin position="308"/>
        <end position="327"/>
    </location>
</feature>
<feature type="transmembrane region" description="Helical" evidence="7">
    <location>
        <begin position="410"/>
        <end position="430"/>
    </location>
</feature>
<keyword evidence="4 7" id="KW-1133">Transmembrane helix</keyword>
<dbReference type="AlphaFoldDB" id="A0A3N5BME5"/>
<keyword evidence="10" id="KW-1185">Reference proteome</keyword>
<evidence type="ECO:0000313" key="9">
    <source>
        <dbReference type="EMBL" id="RPF46915.1"/>
    </source>
</evidence>
<dbReference type="InterPro" id="IPR010227">
    <property type="entry name" value="NADH_Q_OxRdtase_chainM/4"/>
</dbReference>
<dbReference type="PANTHER" id="PTHR43507">
    <property type="entry name" value="NADH-UBIQUINONE OXIDOREDUCTASE CHAIN 4"/>
    <property type="match status" value="1"/>
</dbReference>
<feature type="transmembrane region" description="Helical" evidence="7">
    <location>
        <begin position="339"/>
        <end position="360"/>
    </location>
</feature>
<organism evidence="9 10">
    <name type="scientific">Thermodesulfitimonas autotrophica</name>
    <dbReference type="NCBI Taxonomy" id="1894989"/>
    <lineage>
        <taxon>Bacteria</taxon>
        <taxon>Bacillati</taxon>
        <taxon>Bacillota</taxon>
        <taxon>Clostridia</taxon>
        <taxon>Thermoanaerobacterales</taxon>
        <taxon>Thermoanaerobacteraceae</taxon>
        <taxon>Thermodesulfitimonas</taxon>
    </lineage>
</organism>
<dbReference type="GO" id="GO:0003954">
    <property type="term" value="F:NADH dehydrogenase activity"/>
    <property type="evidence" value="ECO:0007669"/>
    <property type="project" value="TreeGrafter"/>
</dbReference>
<comment type="subcellular location">
    <subcellularLocation>
        <location evidence="1">Endomembrane system</location>
        <topology evidence="1">Multi-pass membrane protein</topology>
    </subcellularLocation>
    <subcellularLocation>
        <location evidence="6">Membrane</location>
        <topology evidence="6">Multi-pass membrane protein</topology>
    </subcellularLocation>
</comment>
<dbReference type="InterPro" id="IPR003918">
    <property type="entry name" value="NADH_UbQ_OxRdtase"/>
</dbReference>
<feature type="transmembrane region" description="Helical" evidence="7">
    <location>
        <begin position="245"/>
        <end position="265"/>
    </location>
</feature>
<accession>A0A3N5BME5</accession>
<dbReference type="GO" id="GO:0048039">
    <property type="term" value="F:ubiquinone binding"/>
    <property type="evidence" value="ECO:0007669"/>
    <property type="project" value="TreeGrafter"/>
</dbReference>
<evidence type="ECO:0000256" key="1">
    <source>
        <dbReference type="ARBA" id="ARBA00004127"/>
    </source>
</evidence>
<feature type="transmembrane region" description="Helical" evidence="7">
    <location>
        <begin position="90"/>
        <end position="107"/>
    </location>
</feature>
<feature type="transmembrane region" description="Helical" evidence="7">
    <location>
        <begin position="35"/>
        <end position="55"/>
    </location>
</feature>
<keyword evidence="3 6" id="KW-0812">Transmembrane</keyword>
<feature type="transmembrane region" description="Helical" evidence="7">
    <location>
        <begin position="451"/>
        <end position="468"/>
    </location>
</feature>
<name>A0A3N5BME5_9THEO</name>
<evidence type="ECO:0000256" key="3">
    <source>
        <dbReference type="ARBA" id="ARBA00022692"/>
    </source>
</evidence>
<feature type="transmembrane region" description="Helical" evidence="7">
    <location>
        <begin position="114"/>
        <end position="134"/>
    </location>
</feature>
<dbReference type="NCBIfam" id="TIGR01972">
    <property type="entry name" value="NDH_I_M"/>
    <property type="match status" value="1"/>
</dbReference>
<feature type="domain" description="NADH:quinone oxidoreductase/Mrp antiporter transmembrane" evidence="8">
    <location>
        <begin position="134"/>
        <end position="418"/>
    </location>
</feature>
<evidence type="ECO:0000256" key="7">
    <source>
        <dbReference type="SAM" id="Phobius"/>
    </source>
</evidence>
<protein>
    <submittedName>
        <fullName evidence="9">NADH-quinone oxidoreductase subunit M</fullName>
    </submittedName>
</protein>
<dbReference type="Pfam" id="PF00361">
    <property type="entry name" value="Proton_antipo_M"/>
    <property type="match status" value="1"/>
</dbReference>
<evidence type="ECO:0000256" key="6">
    <source>
        <dbReference type="RuleBase" id="RU000320"/>
    </source>
</evidence>
<evidence type="ECO:0000256" key="2">
    <source>
        <dbReference type="ARBA" id="ARBA00009025"/>
    </source>
</evidence>